<evidence type="ECO:0000313" key="3">
    <source>
        <dbReference type="Proteomes" id="UP000294257"/>
    </source>
</evidence>
<evidence type="ECO:0000313" key="2">
    <source>
        <dbReference type="EMBL" id="RZS36589.1"/>
    </source>
</evidence>
<dbReference type="EMBL" id="SGWQ01000007">
    <property type="protein sequence ID" value="RZS36589.1"/>
    <property type="molecule type" value="Genomic_DNA"/>
</dbReference>
<keyword evidence="3" id="KW-1185">Reference proteome</keyword>
<dbReference type="RefSeq" id="WP_130346058.1">
    <property type="nucleotide sequence ID" value="NZ_SGWQ01000007.1"/>
</dbReference>
<dbReference type="Proteomes" id="UP000294257">
    <property type="component" value="Unassembled WGS sequence"/>
</dbReference>
<evidence type="ECO:0000259" key="1">
    <source>
        <dbReference type="Pfam" id="PF24254"/>
    </source>
</evidence>
<dbReference type="InterPro" id="IPR055878">
    <property type="entry name" value="DUF7455"/>
</dbReference>
<comment type="caution">
    <text evidence="2">The sequence shown here is derived from an EMBL/GenBank/DDBJ whole genome shotgun (WGS) entry which is preliminary data.</text>
</comment>
<name>A0A4Q7KJ60_9PSEU</name>
<dbReference type="AlphaFoldDB" id="A0A4Q7KJ60"/>
<proteinExistence type="predicted"/>
<accession>A0A4Q7KJ60</accession>
<sequence>MTTTAALTRLDRCDGCSAAAAHLVVLPEGELMFCGHHARKHGARLRELGAIVIPEGSAVDPTTAIEEGP</sequence>
<dbReference type="Pfam" id="PF24254">
    <property type="entry name" value="DUF7455"/>
    <property type="match status" value="1"/>
</dbReference>
<feature type="domain" description="DUF7455" evidence="1">
    <location>
        <begin position="7"/>
        <end position="55"/>
    </location>
</feature>
<protein>
    <recommendedName>
        <fullName evidence="1">DUF7455 domain-containing protein</fullName>
    </recommendedName>
</protein>
<dbReference type="OrthoDB" id="3539048at2"/>
<reference evidence="2 3" key="1">
    <citation type="submission" date="2019-02" db="EMBL/GenBank/DDBJ databases">
        <title>Genomic Encyclopedia of Type Strains, Phase IV (KMG-IV): sequencing the most valuable type-strain genomes for metagenomic binning, comparative biology and taxonomic classification.</title>
        <authorList>
            <person name="Goeker M."/>
        </authorList>
    </citation>
    <scope>NUCLEOTIDE SEQUENCE [LARGE SCALE GENOMIC DNA]</scope>
    <source>
        <strain evidence="2 3">DSM 101727</strain>
    </source>
</reference>
<organism evidence="2 3">
    <name type="scientific">Herbihabitans rhizosphaerae</name>
    <dbReference type="NCBI Taxonomy" id="1872711"/>
    <lineage>
        <taxon>Bacteria</taxon>
        <taxon>Bacillati</taxon>
        <taxon>Actinomycetota</taxon>
        <taxon>Actinomycetes</taxon>
        <taxon>Pseudonocardiales</taxon>
        <taxon>Pseudonocardiaceae</taxon>
        <taxon>Herbihabitans</taxon>
    </lineage>
</organism>
<gene>
    <name evidence="2" type="ORF">EV193_107270</name>
</gene>